<accession>A0ABQ3CGD4</accession>
<evidence type="ECO:0008006" key="3">
    <source>
        <dbReference type="Google" id="ProtNLM"/>
    </source>
</evidence>
<keyword evidence="2" id="KW-1185">Reference proteome</keyword>
<sequence>MVEDRAPDPHKFVIAGHEIGHIHYGTLDVHYPSGPPAGTWPEGFAVLGDAVAGYNPVYGHGLSVAAQSALALGRTLDRYGPTAPGTARRIQRAVARPVGNAWNLAVGQDAYYPGAAPQPPATVERLLTAYVDRAVAAGSENPRALRGLLDVMSLRTPAARLFAPDMLWTLSFGSRKGPLPGPPLTRTEREAAGLD</sequence>
<proteinExistence type="predicted"/>
<evidence type="ECO:0000313" key="2">
    <source>
        <dbReference type="Proteomes" id="UP000653644"/>
    </source>
</evidence>
<reference evidence="2" key="1">
    <citation type="journal article" date="2019" name="Int. J. Syst. Evol. Microbiol.">
        <title>The Global Catalogue of Microorganisms (GCM) 10K type strain sequencing project: providing services to taxonomists for standard genome sequencing and annotation.</title>
        <authorList>
            <consortium name="The Broad Institute Genomics Platform"/>
            <consortium name="The Broad Institute Genome Sequencing Center for Infectious Disease"/>
            <person name="Wu L."/>
            <person name="Ma J."/>
        </authorList>
    </citation>
    <scope>NUCLEOTIDE SEQUENCE [LARGE SCALE GENOMIC DNA]</scope>
    <source>
        <strain evidence="2">JCM 4733</strain>
    </source>
</reference>
<dbReference type="Proteomes" id="UP000653644">
    <property type="component" value="Unassembled WGS sequence"/>
</dbReference>
<evidence type="ECO:0000313" key="1">
    <source>
        <dbReference type="EMBL" id="GHA10160.1"/>
    </source>
</evidence>
<name>A0ABQ3CGD4_9ACTN</name>
<dbReference type="SUPFAM" id="SSF51905">
    <property type="entry name" value="FAD/NAD(P)-binding domain"/>
    <property type="match status" value="1"/>
</dbReference>
<comment type="caution">
    <text evidence="1">The sequence shown here is derived from an EMBL/GenBank/DDBJ whole genome shotgun (WGS) entry which is preliminary data.</text>
</comment>
<organism evidence="1 2">
    <name type="scientific">Streptomyces canarius</name>
    <dbReference type="NCBI Taxonomy" id="285453"/>
    <lineage>
        <taxon>Bacteria</taxon>
        <taxon>Bacillati</taxon>
        <taxon>Actinomycetota</taxon>
        <taxon>Actinomycetes</taxon>
        <taxon>Kitasatosporales</taxon>
        <taxon>Streptomycetaceae</taxon>
        <taxon>Streptomyces</taxon>
    </lineage>
</organism>
<dbReference type="InterPro" id="IPR036188">
    <property type="entry name" value="FAD/NAD-bd_sf"/>
</dbReference>
<dbReference type="Gene3D" id="3.50.50.60">
    <property type="entry name" value="FAD/NAD(P)-binding domain"/>
    <property type="match status" value="1"/>
</dbReference>
<gene>
    <name evidence="1" type="ORF">GCM10010345_13600</name>
</gene>
<dbReference type="EMBL" id="BMVN01000003">
    <property type="protein sequence ID" value="GHA10160.1"/>
    <property type="molecule type" value="Genomic_DNA"/>
</dbReference>
<protein>
    <recommendedName>
        <fullName evidence="3">Peptidase M48 domain-containing protein</fullName>
    </recommendedName>
</protein>